<dbReference type="Gene3D" id="3.80.10.10">
    <property type="entry name" value="Ribonuclease Inhibitor"/>
    <property type="match status" value="1"/>
</dbReference>
<accession>A0A397SLH2</accession>
<dbReference type="SUPFAM" id="SSF52047">
    <property type="entry name" value="RNI-like"/>
    <property type="match status" value="1"/>
</dbReference>
<evidence type="ECO:0000313" key="1">
    <source>
        <dbReference type="EMBL" id="RIA86993.1"/>
    </source>
</evidence>
<name>A0A397SLH2_9GLOM</name>
<dbReference type="OrthoDB" id="2342951at2759"/>
<sequence>MSIIRNEVLKLFINGNTKFFDLYIPQKFDYQIHLISGAEHCLSELKYFRCDANINQNILIGLSSICKSIKKLRFDDIVQYNNNFGIVKLIKAQKNLRDVCFNCYANVREKSHCKILEESLIKNVNTIQYLKIEWTPTTRILSYLVNLLSLDINLSSMNFSLTNIQPHYTNWGYLKNASLPNLKILRAQQVPSIILARLIENTKGHLAEISICYEGVDNRKLIQVIYQNCAHLKYLKLSFINADILELENLLMKCQYLNGLVINIFENNPDWDNLFKILARSSPINLFKFKFSSFKTLKLESLKSFFDNWKDRIPMLLQANPYCFYYSLFINKEQQQQLTNLVKKYIKKGIVKNYDLDWHIDEDFEWKNSD</sequence>
<evidence type="ECO:0008006" key="3">
    <source>
        <dbReference type="Google" id="ProtNLM"/>
    </source>
</evidence>
<protein>
    <recommendedName>
        <fullName evidence="3">F-box domain-containing protein</fullName>
    </recommendedName>
</protein>
<organism evidence="1 2">
    <name type="scientific">Glomus cerebriforme</name>
    <dbReference type="NCBI Taxonomy" id="658196"/>
    <lineage>
        <taxon>Eukaryota</taxon>
        <taxon>Fungi</taxon>
        <taxon>Fungi incertae sedis</taxon>
        <taxon>Mucoromycota</taxon>
        <taxon>Glomeromycotina</taxon>
        <taxon>Glomeromycetes</taxon>
        <taxon>Glomerales</taxon>
        <taxon>Glomeraceae</taxon>
        <taxon>Glomus</taxon>
    </lineage>
</organism>
<dbReference type="Proteomes" id="UP000265703">
    <property type="component" value="Unassembled WGS sequence"/>
</dbReference>
<dbReference type="EMBL" id="QKYT01000331">
    <property type="protein sequence ID" value="RIA86993.1"/>
    <property type="molecule type" value="Genomic_DNA"/>
</dbReference>
<feature type="non-terminal residue" evidence="1">
    <location>
        <position position="370"/>
    </location>
</feature>
<keyword evidence="2" id="KW-1185">Reference proteome</keyword>
<dbReference type="AlphaFoldDB" id="A0A397SLH2"/>
<evidence type="ECO:0000313" key="2">
    <source>
        <dbReference type="Proteomes" id="UP000265703"/>
    </source>
</evidence>
<proteinExistence type="predicted"/>
<gene>
    <name evidence="1" type="ORF">C1645_778265</name>
</gene>
<dbReference type="InterPro" id="IPR032675">
    <property type="entry name" value="LRR_dom_sf"/>
</dbReference>
<reference evidence="1 2" key="1">
    <citation type="submission" date="2018-06" db="EMBL/GenBank/DDBJ databases">
        <title>Comparative genomics reveals the genomic features of Rhizophagus irregularis, R. cerebriforme, R. diaphanum and Gigaspora rosea, and their symbiotic lifestyle signature.</title>
        <authorList>
            <person name="Morin E."/>
            <person name="San Clemente H."/>
            <person name="Chen E.C.H."/>
            <person name="De La Providencia I."/>
            <person name="Hainaut M."/>
            <person name="Kuo A."/>
            <person name="Kohler A."/>
            <person name="Murat C."/>
            <person name="Tang N."/>
            <person name="Roy S."/>
            <person name="Loubradou J."/>
            <person name="Henrissat B."/>
            <person name="Grigoriev I.V."/>
            <person name="Corradi N."/>
            <person name="Roux C."/>
            <person name="Martin F.M."/>
        </authorList>
    </citation>
    <scope>NUCLEOTIDE SEQUENCE [LARGE SCALE GENOMIC DNA]</scope>
    <source>
        <strain evidence="1 2">DAOM 227022</strain>
    </source>
</reference>
<comment type="caution">
    <text evidence="1">The sequence shown here is derived from an EMBL/GenBank/DDBJ whole genome shotgun (WGS) entry which is preliminary data.</text>
</comment>